<dbReference type="InterPro" id="IPR051786">
    <property type="entry name" value="ASN_synthetase/amidase"/>
</dbReference>
<dbReference type="PANTHER" id="PTHR43284:SF1">
    <property type="entry name" value="ASPARAGINE SYNTHETASE"/>
    <property type="match status" value="1"/>
</dbReference>
<dbReference type="InterPro" id="IPR029055">
    <property type="entry name" value="Ntn_hydrolases_N"/>
</dbReference>
<evidence type="ECO:0000256" key="8">
    <source>
        <dbReference type="ARBA" id="ARBA00048741"/>
    </source>
</evidence>
<dbReference type="Pfam" id="PF13537">
    <property type="entry name" value="GATase_7"/>
    <property type="match status" value="1"/>
</dbReference>
<feature type="domain" description="Glutamine amidotransferase type-2" evidence="9">
    <location>
        <begin position="2"/>
        <end position="219"/>
    </location>
</feature>
<evidence type="ECO:0000256" key="2">
    <source>
        <dbReference type="ARBA" id="ARBA00005752"/>
    </source>
</evidence>
<evidence type="ECO:0000259" key="9">
    <source>
        <dbReference type="PROSITE" id="PS51278"/>
    </source>
</evidence>
<dbReference type="EC" id="6.3.5.4" evidence="3"/>
<evidence type="ECO:0000313" key="11">
    <source>
        <dbReference type="Proteomes" id="UP001180551"/>
    </source>
</evidence>
<dbReference type="Proteomes" id="UP001180551">
    <property type="component" value="Unassembled WGS sequence"/>
</dbReference>
<evidence type="ECO:0000256" key="7">
    <source>
        <dbReference type="ARBA" id="ARBA00022962"/>
    </source>
</evidence>
<name>A0ABU2T3N5_9ACTN</name>
<keyword evidence="7" id="KW-0315">Glutamine amidotransferase</keyword>
<proteinExistence type="inferred from homology"/>
<keyword evidence="6" id="KW-0028">Amino-acid biosynthesis</keyword>
<dbReference type="PROSITE" id="PS51278">
    <property type="entry name" value="GATASE_TYPE_2"/>
    <property type="match status" value="1"/>
</dbReference>
<evidence type="ECO:0000256" key="4">
    <source>
        <dbReference type="ARBA" id="ARBA00022741"/>
    </source>
</evidence>
<dbReference type="InterPro" id="IPR033738">
    <property type="entry name" value="AsnB_N"/>
</dbReference>
<keyword evidence="5" id="KW-0067">ATP-binding</keyword>
<comment type="catalytic activity">
    <reaction evidence="8">
        <text>L-aspartate + L-glutamine + ATP + H2O = L-asparagine + L-glutamate + AMP + diphosphate + H(+)</text>
        <dbReference type="Rhea" id="RHEA:12228"/>
        <dbReference type="ChEBI" id="CHEBI:15377"/>
        <dbReference type="ChEBI" id="CHEBI:15378"/>
        <dbReference type="ChEBI" id="CHEBI:29985"/>
        <dbReference type="ChEBI" id="CHEBI:29991"/>
        <dbReference type="ChEBI" id="CHEBI:30616"/>
        <dbReference type="ChEBI" id="CHEBI:33019"/>
        <dbReference type="ChEBI" id="CHEBI:58048"/>
        <dbReference type="ChEBI" id="CHEBI:58359"/>
        <dbReference type="ChEBI" id="CHEBI:456215"/>
        <dbReference type="EC" id="6.3.5.4"/>
    </reaction>
</comment>
<dbReference type="CDD" id="cd00712">
    <property type="entry name" value="AsnB"/>
    <property type="match status" value="1"/>
</dbReference>
<dbReference type="PANTHER" id="PTHR43284">
    <property type="entry name" value="ASPARAGINE SYNTHETASE (GLUTAMINE-HYDROLYZING)"/>
    <property type="match status" value="1"/>
</dbReference>
<dbReference type="InterPro" id="IPR001962">
    <property type="entry name" value="Asn_synthase"/>
</dbReference>
<dbReference type="RefSeq" id="WP_311622992.1">
    <property type="nucleotide sequence ID" value="NZ_JAVRFE010000007.1"/>
</dbReference>
<accession>A0ABU2T3N5</accession>
<keyword evidence="10" id="KW-0436">Ligase</keyword>
<evidence type="ECO:0000256" key="5">
    <source>
        <dbReference type="ARBA" id="ARBA00022840"/>
    </source>
</evidence>
<dbReference type="NCBIfam" id="TIGR01536">
    <property type="entry name" value="asn_synth_AEB"/>
    <property type="match status" value="1"/>
</dbReference>
<comment type="pathway">
    <text evidence="1">Amino-acid biosynthesis; L-asparagine biosynthesis; L-asparagine from L-aspartate (L-Gln route): step 1/1.</text>
</comment>
<dbReference type="Gene3D" id="3.60.20.10">
    <property type="entry name" value="Glutamine Phosphoribosylpyrophosphate, subunit 1, domain 1"/>
    <property type="match status" value="1"/>
</dbReference>
<gene>
    <name evidence="10" type="primary">asnB</name>
    <name evidence="10" type="ORF">RM550_08000</name>
</gene>
<keyword evidence="11" id="KW-1185">Reference proteome</keyword>
<dbReference type="Gene3D" id="3.40.50.620">
    <property type="entry name" value="HUPs"/>
    <property type="match status" value="1"/>
</dbReference>
<dbReference type="InterPro" id="IPR017932">
    <property type="entry name" value="GATase_2_dom"/>
</dbReference>
<dbReference type="EMBL" id="JAVRFE010000007">
    <property type="protein sequence ID" value="MDT0455680.1"/>
    <property type="molecule type" value="Genomic_DNA"/>
</dbReference>
<dbReference type="CDD" id="cd01991">
    <property type="entry name" value="Asn_synthase_B_C"/>
    <property type="match status" value="1"/>
</dbReference>
<evidence type="ECO:0000256" key="6">
    <source>
        <dbReference type="ARBA" id="ARBA00022888"/>
    </source>
</evidence>
<dbReference type="SUPFAM" id="SSF56235">
    <property type="entry name" value="N-terminal nucleophile aminohydrolases (Ntn hydrolases)"/>
    <property type="match status" value="1"/>
</dbReference>
<dbReference type="SUPFAM" id="SSF52402">
    <property type="entry name" value="Adenine nucleotide alpha hydrolases-like"/>
    <property type="match status" value="1"/>
</dbReference>
<dbReference type="InterPro" id="IPR006426">
    <property type="entry name" value="Asn_synth_AEB"/>
</dbReference>
<evidence type="ECO:0000313" key="10">
    <source>
        <dbReference type="EMBL" id="MDT0455680.1"/>
    </source>
</evidence>
<organism evidence="10 11">
    <name type="scientific">Streptomyces mooreae</name>
    <dbReference type="NCBI Taxonomy" id="3075523"/>
    <lineage>
        <taxon>Bacteria</taxon>
        <taxon>Bacillati</taxon>
        <taxon>Actinomycetota</taxon>
        <taxon>Actinomycetes</taxon>
        <taxon>Kitasatosporales</taxon>
        <taxon>Streptomycetaceae</taxon>
        <taxon>Streptomyces</taxon>
    </lineage>
</organism>
<dbReference type="Pfam" id="PF00733">
    <property type="entry name" value="Asn_synthase"/>
    <property type="match status" value="1"/>
</dbReference>
<dbReference type="GO" id="GO:0004066">
    <property type="term" value="F:asparagine synthase (glutamine-hydrolyzing) activity"/>
    <property type="evidence" value="ECO:0007669"/>
    <property type="project" value="UniProtKB-EC"/>
</dbReference>
<comment type="caution">
    <text evidence="10">The sequence shown here is derived from an EMBL/GenBank/DDBJ whole genome shotgun (WGS) entry which is preliminary data.</text>
</comment>
<reference evidence="10" key="1">
    <citation type="submission" date="2024-05" db="EMBL/GenBank/DDBJ databases">
        <title>30 novel species of actinomycetes from the DSMZ collection.</title>
        <authorList>
            <person name="Nouioui I."/>
        </authorList>
    </citation>
    <scope>NUCLEOTIDE SEQUENCE</scope>
    <source>
        <strain evidence="10">DSM 41527</strain>
    </source>
</reference>
<keyword evidence="4" id="KW-0547">Nucleotide-binding</keyword>
<protein>
    <recommendedName>
        <fullName evidence="3">asparagine synthase (glutamine-hydrolyzing)</fullName>
        <ecNumber evidence="3">6.3.5.4</ecNumber>
    </recommendedName>
</protein>
<evidence type="ECO:0000256" key="1">
    <source>
        <dbReference type="ARBA" id="ARBA00005187"/>
    </source>
</evidence>
<keyword evidence="6" id="KW-0061">Asparagine biosynthesis</keyword>
<evidence type="ECO:0000256" key="3">
    <source>
        <dbReference type="ARBA" id="ARBA00012737"/>
    </source>
</evidence>
<dbReference type="InterPro" id="IPR014729">
    <property type="entry name" value="Rossmann-like_a/b/a_fold"/>
</dbReference>
<comment type="similarity">
    <text evidence="2">Belongs to the asparagine synthetase family.</text>
</comment>
<sequence>MCGLSGIARVDGRALTGAADSQLQRMVQAIAHRGPDGEAYYRSGPLGFGFVRLSLVDVAGGDQPLRTEDDDLVLIANGEIYNHEELAATLPSGTRLRTRSDCEVLLHLYRRDGLRFLDKVRGMFSLALYDRTRGRLLLARDRFGIKPVFYHQNAERVVFGSEVKALFEDPDCPRELDWERALRDQAMTRAPAFDESPAHSWFKGIELAPAGCVVSFDLRSGERSTHRYWSFPEFDASGDASEEELVRRYGELLSSAVADCEMADVEIGLFLSGGIDSAAVAALASGKPQTFTALNGSTLANGDSEWGHRTARNLGLTNHQILFRTDSVPGVEEWKRFLWLMQTPLAGPEAFYKHEMYRYVRDRTPHIKAMLLGGGADEFNGGYSKGIAGGGEWPDFLDNLDRMAVRRDQYRSPELGGWWDVPGLPLVKSSVLREAAGRPAHEPYEALFRWKYRDVQQYNCWHEDRSAAGNGIEARVPFLDHRLIELVAAVPGALRPRLIWDKQILRRSLVGHLPDELVHRPKGPFFYGEGVRHTYRAFGAMLAQDGGRLLEEALSGPGARQFLDADNLRATLRQLQANPSSGHVEFLLSAVNLGLLEQMAVSLPAPHVQVAKAPVPQSVPVNDWDTDAEKIEAEVVRRPPVDPRTRAAVADNVLLLKDPAEPSVWYLTIDGEIEYVLDEDELPEWPAVLRALDGERTIGEVLDGLGHSLETVHEELADAIDLGIVVRAEAAP</sequence>